<keyword evidence="3 5" id="KW-0472">Membrane</keyword>
<feature type="transmembrane region" description="Helical" evidence="5">
    <location>
        <begin position="221"/>
        <end position="250"/>
    </location>
</feature>
<keyword evidence="8" id="KW-1185">Reference proteome</keyword>
<organism evidence="7 8">
    <name type="scientific">Amphilophus citrinellus</name>
    <name type="common">Midas cichlid</name>
    <name type="synonym">Cichlasoma citrinellum</name>
    <dbReference type="NCBI Taxonomy" id="61819"/>
    <lineage>
        <taxon>Eukaryota</taxon>
        <taxon>Metazoa</taxon>
        <taxon>Chordata</taxon>
        <taxon>Craniata</taxon>
        <taxon>Vertebrata</taxon>
        <taxon>Euteleostomi</taxon>
        <taxon>Actinopterygii</taxon>
        <taxon>Neopterygii</taxon>
        <taxon>Teleostei</taxon>
        <taxon>Neoteleostei</taxon>
        <taxon>Acanthomorphata</taxon>
        <taxon>Ovalentaria</taxon>
        <taxon>Cichlomorphae</taxon>
        <taxon>Cichliformes</taxon>
        <taxon>Cichlidae</taxon>
        <taxon>New World cichlids</taxon>
        <taxon>Cichlasomatinae</taxon>
        <taxon>Heroini</taxon>
        <taxon>Amphilophus</taxon>
    </lineage>
</organism>
<reference evidence="7" key="2">
    <citation type="submission" date="2025-09" db="UniProtKB">
        <authorList>
            <consortium name="Ensembl"/>
        </authorList>
    </citation>
    <scope>IDENTIFICATION</scope>
</reference>
<dbReference type="GeneTree" id="ENSGT01120000272145"/>
<dbReference type="PANTHER" id="PTHR12080">
    <property type="entry name" value="SIGNALING LYMPHOCYTIC ACTIVATION MOLECULE"/>
    <property type="match status" value="1"/>
</dbReference>
<name>A0A3Q0SCH6_AMPCI</name>
<accession>A0A3Q0SCH6</accession>
<dbReference type="STRING" id="61819.ENSACIP00000018100"/>
<proteinExistence type="predicted"/>
<keyword evidence="2 6" id="KW-0732">Signal</keyword>
<reference evidence="7" key="1">
    <citation type="submission" date="2025-08" db="UniProtKB">
        <authorList>
            <consortium name="Ensembl"/>
        </authorList>
    </citation>
    <scope>IDENTIFICATION</scope>
</reference>
<evidence type="ECO:0008006" key="9">
    <source>
        <dbReference type="Google" id="ProtNLM"/>
    </source>
</evidence>
<keyword evidence="5" id="KW-0812">Transmembrane</keyword>
<evidence type="ECO:0000256" key="4">
    <source>
        <dbReference type="ARBA" id="ARBA00023180"/>
    </source>
</evidence>
<keyword evidence="4" id="KW-0325">Glycoprotein</keyword>
<evidence type="ECO:0000256" key="5">
    <source>
        <dbReference type="SAM" id="Phobius"/>
    </source>
</evidence>
<dbReference type="AlphaFoldDB" id="A0A3Q0SCH6"/>
<dbReference type="PANTHER" id="PTHR12080:SF80">
    <property type="entry name" value="IMMUNOGLOBULIN V-SET DOMAIN-CONTAINING PROTEIN"/>
    <property type="match status" value="1"/>
</dbReference>
<protein>
    <recommendedName>
        <fullName evidence="9">Immunoglobulin subtype domain-containing protein</fullName>
    </recommendedName>
</protein>
<sequence>MFMILFFSVLLGLQHVFVLQGNDLHLDIKKPVVLDQETDLFWKFNNKNNIVKITPERTSIFNIYKERAEFGEKFTLLLKKVQHNDSGVYAAVIVGGQDQTVAEYKVTVQDPVSPVNLTVTNSSDPCNITVTCSTADLNISRIFRCDAQNCSQMEEKSLKATKNLSSLIIYLQQDTIFCNHSNQVSWKQSNKVIKPQCEINCKVKISVLKVVRLFLIQYFDFFIVTNGAITVGAPIGVAIIFFLTVMIVFFRKCKSQCFFFFQ</sequence>
<keyword evidence="5" id="KW-1133">Transmembrane helix</keyword>
<dbReference type="Proteomes" id="UP000261340">
    <property type="component" value="Unplaced"/>
</dbReference>
<evidence type="ECO:0000256" key="1">
    <source>
        <dbReference type="ARBA" id="ARBA00004370"/>
    </source>
</evidence>
<evidence type="ECO:0000256" key="2">
    <source>
        <dbReference type="ARBA" id="ARBA00022729"/>
    </source>
</evidence>
<feature type="chain" id="PRO_5018549509" description="Immunoglobulin subtype domain-containing protein" evidence="6">
    <location>
        <begin position="22"/>
        <end position="262"/>
    </location>
</feature>
<dbReference type="OMA" id="NKVSWKA"/>
<evidence type="ECO:0000313" key="8">
    <source>
        <dbReference type="Proteomes" id="UP000261340"/>
    </source>
</evidence>
<evidence type="ECO:0000256" key="3">
    <source>
        <dbReference type="ARBA" id="ARBA00023136"/>
    </source>
</evidence>
<dbReference type="SUPFAM" id="SSF48726">
    <property type="entry name" value="Immunoglobulin"/>
    <property type="match status" value="1"/>
</dbReference>
<dbReference type="InterPro" id="IPR036179">
    <property type="entry name" value="Ig-like_dom_sf"/>
</dbReference>
<evidence type="ECO:0000256" key="6">
    <source>
        <dbReference type="SAM" id="SignalP"/>
    </source>
</evidence>
<comment type="subcellular location">
    <subcellularLocation>
        <location evidence="1">Membrane</location>
    </subcellularLocation>
</comment>
<dbReference type="Gene3D" id="2.60.40.10">
    <property type="entry name" value="Immunoglobulins"/>
    <property type="match status" value="1"/>
</dbReference>
<feature type="signal peptide" evidence="6">
    <location>
        <begin position="1"/>
        <end position="21"/>
    </location>
</feature>
<dbReference type="GO" id="GO:0016020">
    <property type="term" value="C:membrane"/>
    <property type="evidence" value="ECO:0007669"/>
    <property type="project" value="UniProtKB-SubCell"/>
</dbReference>
<dbReference type="InterPro" id="IPR015631">
    <property type="entry name" value="CD2/SLAM_rcpt"/>
</dbReference>
<dbReference type="InterPro" id="IPR013783">
    <property type="entry name" value="Ig-like_fold"/>
</dbReference>
<dbReference type="Ensembl" id="ENSACIT00000018587.1">
    <property type="protein sequence ID" value="ENSACIP00000018100.1"/>
    <property type="gene ID" value="ENSACIG00000014121.1"/>
</dbReference>
<evidence type="ECO:0000313" key="7">
    <source>
        <dbReference type="Ensembl" id="ENSACIP00000018100.1"/>
    </source>
</evidence>